<dbReference type="AlphaFoldDB" id="A0A2P2NLA1"/>
<reference evidence="1" key="1">
    <citation type="submission" date="2018-02" db="EMBL/GenBank/DDBJ databases">
        <title>Rhizophora mucronata_Transcriptome.</title>
        <authorList>
            <person name="Meera S.P."/>
            <person name="Sreeshan A."/>
            <person name="Augustine A."/>
        </authorList>
    </citation>
    <scope>NUCLEOTIDE SEQUENCE</scope>
    <source>
        <tissue evidence="1">Leaf</tissue>
    </source>
</reference>
<dbReference type="EMBL" id="GGEC01062721">
    <property type="protein sequence ID" value="MBX43205.1"/>
    <property type="molecule type" value="Transcribed_RNA"/>
</dbReference>
<sequence>MSPKVGEYTIYCKQSETMCIILALSHVSPFL</sequence>
<proteinExistence type="predicted"/>
<protein>
    <submittedName>
        <fullName evidence="1">Uncharacterized protein</fullName>
    </submittedName>
</protein>
<name>A0A2P2NLA1_RHIMU</name>
<accession>A0A2P2NLA1</accession>
<evidence type="ECO:0000313" key="1">
    <source>
        <dbReference type="EMBL" id="MBX43205.1"/>
    </source>
</evidence>
<organism evidence="1">
    <name type="scientific">Rhizophora mucronata</name>
    <name type="common">Asiatic mangrove</name>
    <dbReference type="NCBI Taxonomy" id="61149"/>
    <lineage>
        <taxon>Eukaryota</taxon>
        <taxon>Viridiplantae</taxon>
        <taxon>Streptophyta</taxon>
        <taxon>Embryophyta</taxon>
        <taxon>Tracheophyta</taxon>
        <taxon>Spermatophyta</taxon>
        <taxon>Magnoliopsida</taxon>
        <taxon>eudicotyledons</taxon>
        <taxon>Gunneridae</taxon>
        <taxon>Pentapetalae</taxon>
        <taxon>rosids</taxon>
        <taxon>fabids</taxon>
        <taxon>Malpighiales</taxon>
        <taxon>Rhizophoraceae</taxon>
        <taxon>Rhizophora</taxon>
    </lineage>
</organism>